<dbReference type="Proteomes" id="UP001230156">
    <property type="component" value="Unassembled WGS sequence"/>
</dbReference>
<keyword evidence="2" id="KW-1185">Reference proteome</keyword>
<dbReference type="InterPro" id="IPR036692">
    <property type="entry name" value="Shew3726-like_sf"/>
</dbReference>
<evidence type="ECO:0000313" key="2">
    <source>
        <dbReference type="Proteomes" id="UP001230156"/>
    </source>
</evidence>
<dbReference type="InterPro" id="IPR009962">
    <property type="entry name" value="DUF1488"/>
</dbReference>
<reference evidence="2" key="1">
    <citation type="submission" date="2023-08" db="EMBL/GenBank/DDBJ databases">
        <title>Rhodospirillaceae gen. nov., a novel taxon isolated from the Yangtze River Yuezi River estuary sludge.</title>
        <authorList>
            <person name="Ruan L."/>
        </authorList>
    </citation>
    <scope>NUCLEOTIDE SEQUENCE [LARGE SCALE GENOMIC DNA]</scope>
    <source>
        <strain evidence="2">R-7</strain>
    </source>
</reference>
<dbReference type="Pfam" id="PF07369">
    <property type="entry name" value="DUF1488"/>
    <property type="match status" value="1"/>
</dbReference>
<name>A0ABU0YLU8_9PROT</name>
<dbReference type="RefSeq" id="WP_379955436.1">
    <property type="nucleotide sequence ID" value="NZ_JAUYVI010000003.1"/>
</dbReference>
<accession>A0ABU0YLU8</accession>
<proteinExistence type="predicted"/>
<comment type="caution">
    <text evidence="1">The sequence shown here is derived from an EMBL/GenBank/DDBJ whole genome shotgun (WGS) entry which is preliminary data.</text>
</comment>
<dbReference type="EMBL" id="JAUYVI010000003">
    <property type="protein sequence ID" value="MDQ7247991.1"/>
    <property type="molecule type" value="Genomic_DNA"/>
</dbReference>
<sequence>MSLRFVRDTVYLPDHHAVKTTALDGNNVVPCVTTRSALMLLGCGHRDDPGRMVEKFEHHRPMIESAAAFKHRNGQHWQSGAVIIDEGDLCALFGFSGV</sequence>
<gene>
    <name evidence="1" type="ORF">Q8A70_09955</name>
</gene>
<dbReference type="SUPFAM" id="SSF160272">
    <property type="entry name" value="Shew3726-like"/>
    <property type="match status" value="1"/>
</dbReference>
<organism evidence="1 2">
    <name type="scientific">Dongia sedimenti</name>
    <dbReference type="NCBI Taxonomy" id="3064282"/>
    <lineage>
        <taxon>Bacteria</taxon>
        <taxon>Pseudomonadati</taxon>
        <taxon>Pseudomonadota</taxon>
        <taxon>Alphaproteobacteria</taxon>
        <taxon>Rhodospirillales</taxon>
        <taxon>Dongiaceae</taxon>
        <taxon>Dongia</taxon>
    </lineage>
</organism>
<evidence type="ECO:0000313" key="1">
    <source>
        <dbReference type="EMBL" id="MDQ7247991.1"/>
    </source>
</evidence>
<protein>
    <submittedName>
        <fullName evidence="1">DUF1488 family protein</fullName>
    </submittedName>
</protein>